<dbReference type="PROSITE" id="PS50929">
    <property type="entry name" value="ABC_TM1F"/>
    <property type="match status" value="1"/>
</dbReference>
<feature type="transmembrane region" description="Helical" evidence="9">
    <location>
        <begin position="157"/>
        <end position="175"/>
    </location>
</feature>
<proteinExistence type="predicted"/>
<dbReference type="PROSITE" id="PS50893">
    <property type="entry name" value="ABC_TRANSPORTER_2"/>
    <property type="match status" value="1"/>
</dbReference>
<feature type="transmembrane region" description="Helical" evidence="9">
    <location>
        <begin position="56"/>
        <end position="74"/>
    </location>
</feature>
<evidence type="ECO:0000313" key="12">
    <source>
        <dbReference type="EMBL" id="MBE3639447.1"/>
    </source>
</evidence>
<organism evidence="12 13">
    <name type="scientific">Mangrovicoccus algicola</name>
    <dbReference type="NCBI Taxonomy" id="2771008"/>
    <lineage>
        <taxon>Bacteria</taxon>
        <taxon>Pseudomonadati</taxon>
        <taxon>Pseudomonadota</taxon>
        <taxon>Alphaproteobacteria</taxon>
        <taxon>Rhodobacterales</taxon>
        <taxon>Paracoccaceae</taxon>
        <taxon>Mangrovicoccus</taxon>
    </lineage>
</organism>
<dbReference type="Pfam" id="PF00664">
    <property type="entry name" value="ABC_membrane"/>
    <property type="match status" value="1"/>
</dbReference>
<gene>
    <name evidence="12" type="ORF">ICN82_14695</name>
</gene>
<dbReference type="SUPFAM" id="SSF90123">
    <property type="entry name" value="ABC transporter transmembrane region"/>
    <property type="match status" value="1"/>
</dbReference>
<evidence type="ECO:0000313" key="13">
    <source>
        <dbReference type="Proteomes" id="UP000609121"/>
    </source>
</evidence>
<dbReference type="AlphaFoldDB" id="A0A8J7CYD7"/>
<feature type="domain" description="ABC transmembrane type-1" evidence="11">
    <location>
        <begin position="18"/>
        <end position="300"/>
    </location>
</feature>
<evidence type="ECO:0000256" key="3">
    <source>
        <dbReference type="ARBA" id="ARBA00022475"/>
    </source>
</evidence>
<dbReference type="Gene3D" id="1.20.1560.10">
    <property type="entry name" value="ABC transporter type 1, transmembrane domain"/>
    <property type="match status" value="1"/>
</dbReference>
<dbReference type="SMART" id="SM00382">
    <property type="entry name" value="AAA"/>
    <property type="match status" value="1"/>
</dbReference>
<evidence type="ECO:0000256" key="8">
    <source>
        <dbReference type="ARBA" id="ARBA00023136"/>
    </source>
</evidence>
<keyword evidence="8 9" id="KW-0472">Membrane</keyword>
<keyword evidence="2" id="KW-0813">Transport</keyword>
<dbReference type="PANTHER" id="PTHR43394">
    <property type="entry name" value="ATP-DEPENDENT PERMEASE MDL1, MITOCHONDRIAL"/>
    <property type="match status" value="1"/>
</dbReference>
<dbReference type="PANTHER" id="PTHR43394:SF1">
    <property type="entry name" value="ATP-BINDING CASSETTE SUB-FAMILY B MEMBER 10, MITOCHONDRIAL"/>
    <property type="match status" value="1"/>
</dbReference>
<dbReference type="CDD" id="cd18552">
    <property type="entry name" value="ABC_6TM_MsbA_like"/>
    <property type="match status" value="1"/>
</dbReference>
<keyword evidence="6 12" id="KW-0067">ATP-binding</keyword>
<evidence type="ECO:0000256" key="9">
    <source>
        <dbReference type="SAM" id="Phobius"/>
    </source>
</evidence>
<comment type="subcellular location">
    <subcellularLocation>
        <location evidence="1">Cell membrane</location>
        <topology evidence="1">Multi-pass membrane protein</topology>
    </subcellularLocation>
</comment>
<feature type="transmembrane region" description="Helical" evidence="9">
    <location>
        <begin position="17"/>
        <end position="36"/>
    </location>
</feature>
<keyword evidence="5" id="KW-0547">Nucleotide-binding</keyword>
<dbReference type="InterPro" id="IPR036640">
    <property type="entry name" value="ABC1_TM_sf"/>
</dbReference>
<sequence length="582" mass="63882">MVKWLWTNYLSPFKARVAIAFGLMTLEGSMMGLLAYTLKPMFDRIFVGGDTEAMKWVAMAILVIFVVRGVSGLIQKRIMTYVGQVSTARMRRDLLAHVMALDTAFHNNHPPGHMITRVQGDVVGIGSVWRSFVLGVGRDVIAVISLSAVAISIDWRWTLIALVGAPLLMGPIFWVQRFVRRQSKRARDLSSDITVRMDEIFHGINQIKLNSLEDYQHRRYMTLQDETIELAIQTQMGKSVIPLLVDLITGAGFVGVLYFAGGEIVAGTKTVGEFMSFFTAMLLVFEPIRRLSGLAGSWQAFATRLERVKHLFDTRPSILSTPDARTTPPVRPDIRIEDVSLAYGELPVLRHTSFTAEAGKTTALVGPSGAGKSTVFNVITRLIDPDEGRILVGGVPAEQIELGTLRGMFAVVTQESLLFDETLRENITLGRGDVSEEELHRALEAAHVGDFVRNLPKGLDSDVGARGTLLSGGQRQRVAIARALLRDAPILLLDEATSALDVKSEAVVQEALDKLSKGRTTIVIAHRLSTVRDADKIVVLNQGEVVEQGTHDELLARGGAYADLYRTQFGADQLLAEEAGAR</sequence>
<evidence type="ECO:0000256" key="1">
    <source>
        <dbReference type="ARBA" id="ARBA00004651"/>
    </source>
</evidence>
<dbReference type="InterPro" id="IPR027417">
    <property type="entry name" value="P-loop_NTPase"/>
</dbReference>
<evidence type="ECO:0000259" key="10">
    <source>
        <dbReference type="PROSITE" id="PS50893"/>
    </source>
</evidence>
<dbReference type="FunFam" id="3.40.50.300:FF:000221">
    <property type="entry name" value="Multidrug ABC transporter ATP-binding protein"/>
    <property type="match status" value="1"/>
</dbReference>
<keyword evidence="4 9" id="KW-0812">Transmembrane</keyword>
<evidence type="ECO:0000256" key="6">
    <source>
        <dbReference type="ARBA" id="ARBA00022840"/>
    </source>
</evidence>
<comment type="caution">
    <text evidence="12">The sequence shown here is derived from an EMBL/GenBank/DDBJ whole genome shotgun (WGS) entry which is preliminary data.</text>
</comment>
<dbReference type="InterPro" id="IPR011527">
    <property type="entry name" value="ABC1_TM_dom"/>
</dbReference>
<evidence type="ECO:0000256" key="4">
    <source>
        <dbReference type="ARBA" id="ARBA00022692"/>
    </source>
</evidence>
<dbReference type="GO" id="GO:0005886">
    <property type="term" value="C:plasma membrane"/>
    <property type="evidence" value="ECO:0007669"/>
    <property type="project" value="UniProtKB-SubCell"/>
</dbReference>
<dbReference type="InterPro" id="IPR003439">
    <property type="entry name" value="ABC_transporter-like_ATP-bd"/>
</dbReference>
<protein>
    <submittedName>
        <fullName evidence="12">ABC transporter ATP-binding protein</fullName>
    </submittedName>
</protein>
<keyword evidence="13" id="KW-1185">Reference proteome</keyword>
<dbReference type="PROSITE" id="PS00211">
    <property type="entry name" value="ABC_TRANSPORTER_1"/>
    <property type="match status" value="1"/>
</dbReference>
<evidence type="ECO:0000256" key="5">
    <source>
        <dbReference type="ARBA" id="ARBA00022741"/>
    </source>
</evidence>
<dbReference type="InterPro" id="IPR039421">
    <property type="entry name" value="Type_1_exporter"/>
</dbReference>
<feature type="transmembrane region" description="Helical" evidence="9">
    <location>
        <begin position="132"/>
        <end position="151"/>
    </location>
</feature>
<dbReference type="GO" id="GO:0005524">
    <property type="term" value="F:ATP binding"/>
    <property type="evidence" value="ECO:0007669"/>
    <property type="project" value="UniProtKB-KW"/>
</dbReference>
<accession>A0A8J7CYD7</accession>
<name>A0A8J7CYD7_9RHOB</name>
<dbReference type="EMBL" id="JACVXA010000047">
    <property type="protein sequence ID" value="MBE3639447.1"/>
    <property type="molecule type" value="Genomic_DNA"/>
</dbReference>
<dbReference type="GO" id="GO:0015421">
    <property type="term" value="F:ABC-type oligopeptide transporter activity"/>
    <property type="evidence" value="ECO:0007669"/>
    <property type="project" value="TreeGrafter"/>
</dbReference>
<evidence type="ECO:0000256" key="2">
    <source>
        <dbReference type="ARBA" id="ARBA00022448"/>
    </source>
</evidence>
<feature type="domain" description="ABC transporter" evidence="10">
    <location>
        <begin position="334"/>
        <end position="567"/>
    </location>
</feature>
<evidence type="ECO:0000259" key="11">
    <source>
        <dbReference type="PROSITE" id="PS50929"/>
    </source>
</evidence>
<dbReference type="Pfam" id="PF00005">
    <property type="entry name" value="ABC_tran"/>
    <property type="match status" value="1"/>
</dbReference>
<reference evidence="12" key="1">
    <citation type="submission" date="2020-09" db="EMBL/GenBank/DDBJ databases">
        <title>A novel bacterium of genus Mangrovicoccus, isolated from South China Sea.</title>
        <authorList>
            <person name="Huang H."/>
            <person name="Mo K."/>
            <person name="Hu Y."/>
        </authorList>
    </citation>
    <scope>NUCLEOTIDE SEQUENCE</scope>
    <source>
        <strain evidence="12">HB182678</strain>
    </source>
</reference>
<keyword evidence="3" id="KW-1003">Cell membrane</keyword>
<feature type="transmembrane region" description="Helical" evidence="9">
    <location>
        <begin position="240"/>
        <end position="260"/>
    </location>
</feature>
<dbReference type="SUPFAM" id="SSF52540">
    <property type="entry name" value="P-loop containing nucleoside triphosphate hydrolases"/>
    <property type="match status" value="1"/>
</dbReference>
<dbReference type="InterPro" id="IPR017871">
    <property type="entry name" value="ABC_transporter-like_CS"/>
</dbReference>
<dbReference type="GO" id="GO:0016887">
    <property type="term" value="F:ATP hydrolysis activity"/>
    <property type="evidence" value="ECO:0007669"/>
    <property type="project" value="InterPro"/>
</dbReference>
<evidence type="ECO:0000256" key="7">
    <source>
        <dbReference type="ARBA" id="ARBA00022989"/>
    </source>
</evidence>
<dbReference type="Proteomes" id="UP000609121">
    <property type="component" value="Unassembled WGS sequence"/>
</dbReference>
<keyword evidence="7 9" id="KW-1133">Transmembrane helix</keyword>
<dbReference type="Gene3D" id="3.40.50.300">
    <property type="entry name" value="P-loop containing nucleotide triphosphate hydrolases"/>
    <property type="match status" value="1"/>
</dbReference>
<dbReference type="InterPro" id="IPR003593">
    <property type="entry name" value="AAA+_ATPase"/>
</dbReference>